<dbReference type="SUPFAM" id="SSF52540">
    <property type="entry name" value="P-loop containing nucleoside triphosphate hydrolases"/>
    <property type="match status" value="1"/>
</dbReference>
<evidence type="ECO:0000313" key="7">
    <source>
        <dbReference type="Proteomes" id="UP001596174"/>
    </source>
</evidence>
<evidence type="ECO:0000256" key="4">
    <source>
        <dbReference type="ARBA" id="ARBA00022840"/>
    </source>
</evidence>
<dbReference type="InterPro" id="IPR050683">
    <property type="entry name" value="Bact_Polysacc_Export_ATP-bd"/>
</dbReference>
<dbReference type="PANTHER" id="PTHR46743">
    <property type="entry name" value="TEICHOIC ACIDS EXPORT ATP-BINDING PROTEIN TAGH"/>
    <property type="match status" value="1"/>
</dbReference>
<keyword evidence="4 6" id="KW-0067">ATP-binding</keyword>
<gene>
    <name evidence="6" type="ORF">ACFP3V_23745</name>
</gene>
<dbReference type="PANTHER" id="PTHR46743:SF2">
    <property type="entry name" value="TEICHOIC ACIDS EXPORT ATP-BINDING PROTEIN TAGH"/>
    <property type="match status" value="1"/>
</dbReference>
<dbReference type="Proteomes" id="UP001596174">
    <property type="component" value="Unassembled WGS sequence"/>
</dbReference>
<keyword evidence="7" id="KW-1185">Reference proteome</keyword>
<evidence type="ECO:0000256" key="3">
    <source>
        <dbReference type="ARBA" id="ARBA00022741"/>
    </source>
</evidence>
<dbReference type="InterPro" id="IPR003439">
    <property type="entry name" value="ABC_transporter-like_ATP-bd"/>
</dbReference>
<dbReference type="GO" id="GO:0005524">
    <property type="term" value="F:ATP binding"/>
    <property type="evidence" value="ECO:0007669"/>
    <property type="project" value="UniProtKB-KW"/>
</dbReference>
<evidence type="ECO:0000256" key="2">
    <source>
        <dbReference type="ARBA" id="ARBA00022448"/>
    </source>
</evidence>
<dbReference type="EMBL" id="JBHSQJ010000103">
    <property type="protein sequence ID" value="MFC5910222.1"/>
    <property type="molecule type" value="Genomic_DNA"/>
</dbReference>
<dbReference type="Pfam" id="PF00005">
    <property type="entry name" value="ABC_tran"/>
    <property type="match status" value="1"/>
</dbReference>
<feature type="domain" description="ABC transporter" evidence="5">
    <location>
        <begin position="50"/>
        <end position="269"/>
    </location>
</feature>
<organism evidence="6 7">
    <name type="scientific">Streptacidiphilus monticola</name>
    <dbReference type="NCBI Taxonomy" id="2161674"/>
    <lineage>
        <taxon>Bacteria</taxon>
        <taxon>Bacillati</taxon>
        <taxon>Actinomycetota</taxon>
        <taxon>Actinomycetes</taxon>
        <taxon>Kitasatosporales</taxon>
        <taxon>Streptomycetaceae</taxon>
        <taxon>Streptacidiphilus</taxon>
    </lineage>
</organism>
<dbReference type="CDD" id="cd03220">
    <property type="entry name" value="ABC_KpsT_Wzt"/>
    <property type="match status" value="1"/>
</dbReference>
<dbReference type="Gene3D" id="3.40.50.300">
    <property type="entry name" value="P-loop containing nucleotide triphosphate hydrolases"/>
    <property type="match status" value="1"/>
</dbReference>
<comment type="similarity">
    <text evidence="1">Belongs to the ABC transporter superfamily.</text>
</comment>
<evidence type="ECO:0000313" key="6">
    <source>
        <dbReference type="EMBL" id="MFC5910222.1"/>
    </source>
</evidence>
<dbReference type="SMART" id="SM00382">
    <property type="entry name" value="AAA"/>
    <property type="match status" value="1"/>
</dbReference>
<dbReference type="PROSITE" id="PS50893">
    <property type="entry name" value="ABC_TRANSPORTER_2"/>
    <property type="match status" value="1"/>
</dbReference>
<comment type="caution">
    <text evidence="6">The sequence shown here is derived from an EMBL/GenBank/DDBJ whole genome shotgun (WGS) entry which is preliminary data.</text>
</comment>
<keyword evidence="3" id="KW-0547">Nucleotide-binding</keyword>
<accession>A0ABW1G9D8</accession>
<evidence type="ECO:0000259" key="5">
    <source>
        <dbReference type="PROSITE" id="PS50893"/>
    </source>
</evidence>
<dbReference type="InterPro" id="IPR015860">
    <property type="entry name" value="ABC_transpr_TagH-like"/>
</dbReference>
<reference evidence="7" key="1">
    <citation type="journal article" date="2019" name="Int. J. Syst. Evol. Microbiol.">
        <title>The Global Catalogue of Microorganisms (GCM) 10K type strain sequencing project: providing services to taxonomists for standard genome sequencing and annotation.</title>
        <authorList>
            <consortium name="The Broad Institute Genomics Platform"/>
            <consortium name="The Broad Institute Genome Sequencing Center for Infectious Disease"/>
            <person name="Wu L."/>
            <person name="Ma J."/>
        </authorList>
    </citation>
    <scope>NUCLEOTIDE SEQUENCE [LARGE SCALE GENOMIC DNA]</scope>
    <source>
        <strain evidence="7">JCM 4816</strain>
    </source>
</reference>
<dbReference type="InterPro" id="IPR027417">
    <property type="entry name" value="P-loop_NTPase"/>
</dbReference>
<dbReference type="PROSITE" id="PS00211">
    <property type="entry name" value="ABC_TRANSPORTER_1"/>
    <property type="match status" value="1"/>
</dbReference>
<protein>
    <submittedName>
        <fullName evidence="6">ABC transporter ATP-binding protein</fullName>
    </submittedName>
</protein>
<keyword evidence="2" id="KW-0813">Transport</keyword>
<evidence type="ECO:0000256" key="1">
    <source>
        <dbReference type="ARBA" id="ARBA00005417"/>
    </source>
</evidence>
<proteinExistence type="inferred from homology"/>
<dbReference type="RefSeq" id="WP_380587008.1">
    <property type="nucleotide sequence ID" value="NZ_JBHSQJ010000103.1"/>
</dbReference>
<dbReference type="InterPro" id="IPR017871">
    <property type="entry name" value="ABC_transporter-like_CS"/>
</dbReference>
<name>A0ABW1G9D8_9ACTN</name>
<sequence length="269" mass="28754">MEQNVTQDAVPAAKPGERIPTVIADDVHIVYKVYGAGAGKGSATSALSRILRKKASPALTEVHAVRGISFTAYKGEAIGLIGSNGSGKSTTLAAVAGLLPTASGAIYTQGQPSLLGVNAALMNDLSGERNVVLGCLAMGMSYAEVQEKYQDIVDFSGINEKGDFISLPMRTYSSGMSARLRFAISAAKSHEVLLIDEALATGDAKFRVRSEKRIKELREEAGTVFLVSHSNSTIRETCERTIWLEHGKILADGPTDDVVKEYEDFTKKK</sequence>
<dbReference type="InterPro" id="IPR003593">
    <property type="entry name" value="AAA+_ATPase"/>
</dbReference>